<proteinExistence type="predicted"/>
<protein>
    <recommendedName>
        <fullName evidence="2">Tetratricopeptide repeat protein</fullName>
    </recommendedName>
</protein>
<dbReference type="InterPro" id="IPR011990">
    <property type="entry name" value="TPR-like_helical_dom_sf"/>
</dbReference>
<dbReference type="AlphaFoldDB" id="X1MSB8"/>
<dbReference type="EMBL" id="BARV01014594">
    <property type="protein sequence ID" value="GAI20916.1"/>
    <property type="molecule type" value="Genomic_DNA"/>
</dbReference>
<dbReference type="Pfam" id="PF13181">
    <property type="entry name" value="TPR_8"/>
    <property type="match status" value="1"/>
</dbReference>
<organism evidence="1">
    <name type="scientific">marine sediment metagenome</name>
    <dbReference type="NCBI Taxonomy" id="412755"/>
    <lineage>
        <taxon>unclassified sequences</taxon>
        <taxon>metagenomes</taxon>
        <taxon>ecological metagenomes</taxon>
    </lineage>
</organism>
<reference evidence="1" key="1">
    <citation type="journal article" date="2014" name="Front. Microbiol.">
        <title>High frequency of phylogenetically diverse reductive dehalogenase-homologous genes in deep subseafloor sedimentary metagenomes.</title>
        <authorList>
            <person name="Kawai M."/>
            <person name="Futagami T."/>
            <person name="Toyoda A."/>
            <person name="Takaki Y."/>
            <person name="Nishi S."/>
            <person name="Hori S."/>
            <person name="Arai W."/>
            <person name="Tsubouchi T."/>
            <person name="Morono Y."/>
            <person name="Uchiyama I."/>
            <person name="Ito T."/>
            <person name="Fujiyama A."/>
            <person name="Inagaki F."/>
            <person name="Takami H."/>
        </authorList>
    </citation>
    <scope>NUCLEOTIDE SEQUENCE</scope>
    <source>
        <strain evidence="1">Expedition CK06-06</strain>
    </source>
</reference>
<gene>
    <name evidence="1" type="ORF">S06H3_25356</name>
</gene>
<sequence length="158" mass="18332">NLANLYSTIHQYELSRNLHIFCKEIREGLFHKDNIVYGKDYLRSLNDKGVFHLDNKEFNQALEELTNSLGLSEKLSKEFEEKYYKKDKRITLYLTPYTEIISKTSDSLGLVYRGIGQYTKAKDFFNKAVQMGFTLDIIGPEFILNKSGINPKNLPPPK</sequence>
<feature type="non-terminal residue" evidence="1">
    <location>
        <position position="1"/>
    </location>
</feature>
<dbReference type="PROSITE" id="PS50005">
    <property type="entry name" value="TPR"/>
    <property type="match status" value="1"/>
</dbReference>
<dbReference type="SUPFAM" id="SSF48452">
    <property type="entry name" value="TPR-like"/>
    <property type="match status" value="1"/>
</dbReference>
<comment type="caution">
    <text evidence="1">The sequence shown here is derived from an EMBL/GenBank/DDBJ whole genome shotgun (WGS) entry which is preliminary data.</text>
</comment>
<evidence type="ECO:0000313" key="1">
    <source>
        <dbReference type="EMBL" id="GAI20916.1"/>
    </source>
</evidence>
<dbReference type="InterPro" id="IPR019734">
    <property type="entry name" value="TPR_rpt"/>
</dbReference>
<name>X1MSB8_9ZZZZ</name>
<dbReference type="Gene3D" id="1.25.40.10">
    <property type="entry name" value="Tetratricopeptide repeat domain"/>
    <property type="match status" value="1"/>
</dbReference>
<accession>X1MSB8</accession>
<evidence type="ECO:0008006" key="2">
    <source>
        <dbReference type="Google" id="ProtNLM"/>
    </source>
</evidence>